<protein>
    <submittedName>
        <fullName evidence="1">Uncharacterized protein</fullName>
    </submittedName>
</protein>
<organism evidence="1 2">
    <name type="scientific">Actinoallomurus oryzae</name>
    <dbReference type="NCBI Taxonomy" id="502180"/>
    <lineage>
        <taxon>Bacteria</taxon>
        <taxon>Bacillati</taxon>
        <taxon>Actinomycetota</taxon>
        <taxon>Actinomycetes</taxon>
        <taxon>Streptosporangiales</taxon>
        <taxon>Thermomonosporaceae</taxon>
        <taxon>Actinoallomurus</taxon>
    </lineage>
</organism>
<proteinExistence type="predicted"/>
<keyword evidence="2" id="KW-1185">Reference proteome</keyword>
<accession>A0ABP8R9Q5</accession>
<evidence type="ECO:0000313" key="1">
    <source>
        <dbReference type="EMBL" id="GAA4522765.1"/>
    </source>
</evidence>
<dbReference type="EMBL" id="BAABHF010000096">
    <property type="protein sequence ID" value="GAA4522765.1"/>
    <property type="molecule type" value="Genomic_DNA"/>
</dbReference>
<name>A0ABP8R9Q5_9ACTN</name>
<sequence>MMVKVCGGMRRSAIGPPMRGCAAVWSRLLGEFVGGVGAEAADMRTQVGRQRGELVGGDGPPVADQLAEHVHRIG</sequence>
<reference evidence="2" key="1">
    <citation type="journal article" date="2019" name="Int. J. Syst. Evol. Microbiol.">
        <title>The Global Catalogue of Microorganisms (GCM) 10K type strain sequencing project: providing services to taxonomists for standard genome sequencing and annotation.</title>
        <authorList>
            <consortium name="The Broad Institute Genomics Platform"/>
            <consortium name="The Broad Institute Genome Sequencing Center for Infectious Disease"/>
            <person name="Wu L."/>
            <person name="Ma J."/>
        </authorList>
    </citation>
    <scope>NUCLEOTIDE SEQUENCE [LARGE SCALE GENOMIC DNA]</scope>
    <source>
        <strain evidence="2">JCM 17933</strain>
    </source>
</reference>
<dbReference type="Proteomes" id="UP001500503">
    <property type="component" value="Unassembled WGS sequence"/>
</dbReference>
<gene>
    <name evidence="1" type="ORF">GCM10023191_102140</name>
</gene>
<evidence type="ECO:0000313" key="2">
    <source>
        <dbReference type="Proteomes" id="UP001500503"/>
    </source>
</evidence>
<comment type="caution">
    <text evidence="1">The sequence shown here is derived from an EMBL/GenBank/DDBJ whole genome shotgun (WGS) entry which is preliminary data.</text>
</comment>